<dbReference type="Proteomes" id="UP001218218">
    <property type="component" value="Unassembled WGS sequence"/>
</dbReference>
<feature type="region of interest" description="Disordered" evidence="1">
    <location>
        <begin position="364"/>
        <end position="389"/>
    </location>
</feature>
<feature type="compositionally biased region" description="Low complexity" evidence="1">
    <location>
        <begin position="155"/>
        <end position="200"/>
    </location>
</feature>
<dbReference type="AlphaFoldDB" id="A0AAD7EN42"/>
<comment type="caution">
    <text evidence="4">The sequence shown here is derived from an EMBL/GenBank/DDBJ whole genome shotgun (WGS) entry which is preliminary data.</text>
</comment>
<protein>
    <submittedName>
        <fullName evidence="4">Uncharacterized protein</fullName>
    </submittedName>
</protein>
<organism evidence="4 5">
    <name type="scientific">Mycena albidolilacea</name>
    <dbReference type="NCBI Taxonomy" id="1033008"/>
    <lineage>
        <taxon>Eukaryota</taxon>
        <taxon>Fungi</taxon>
        <taxon>Dikarya</taxon>
        <taxon>Basidiomycota</taxon>
        <taxon>Agaricomycotina</taxon>
        <taxon>Agaricomycetes</taxon>
        <taxon>Agaricomycetidae</taxon>
        <taxon>Agaricales</taxon>
        <taxon>Marasmiineae</taxon>
        <taxon>Mycenaceae</taxon>
        <taxon>Mycena</taxon>
    </lineage>
</organism>
<evidence type="ECO:0000256" key="2">
    <source>
        <dbReference type="SAM" id="Phobius"/>
    </source>
</evidence>
<feature type="transmembrane region" description="Helical" evidence="2">
    <location>
        <begin position="228"/>
        <end position="254"/>
    </location>
</feature>
<keyword evidence="2" id="KW-1133">Transmembrane helix</keyword>
<feature type="compositionally biased region" description="Polar residues" evidence="1">
    <location>
        <begin position="201"/>
        <end position="210"/>
    </location>
</feature>
<keyword evidence="2" id="KW-0812">Transmembrane</keyword>
<feature type="signal peptide" evidence="3">
    <location>
        <begin position="1"/>
        <end position="18"/>
    </location>
</feature>
<keyword evidence="2" id="KW-0472">Membrane</keyword>
<evidence type="ECO:0000313" key="4">
    <source>
        <dbReference type="EMBL" id="KAJ7342531.1"/>
    </source>
</evidence>
<accession>A0AAD7EN42</accession>
<evidence type="ECO:0000256" key="3">
    <source>
        <dbReference type="SAM" id="SignalP"/>
    </source>
</evidence>
<keyword evidence="3" id="KW-0732">Signal</keyword>
<evidence type="ECO:0000256" key="1">
    <source>
        <dbReference type="SAM" id="MobiDB-lite"/>
    </source>
</evidence>
<feature type="chain" id="PRO_5042171533" evidence="3">
    <location>
        <begin position="19"/>
        <end position="389"/>
    </location>
</feature>
<reference evidence="4" key="1">
    <citation type="submission" date="2023-03" db="EMBL/GenBank/DDBJ databases">
        <title>Massive genome expansion in bonnet fungi (Mycena s.s.) driven by repeated elements and novel gene families across ecological guilds.</title>
        <authorList>
            <consortium name="Lawrence Berkeley National Laboratory"/>
            <person name="Harder C.B."/>
            <person name="Miyauchi S."/>
            <person name="Viragh M."/>
            <person name="Kuo A."/>
            <person name="Thoen E."/>
            <person name="Andreopoulos B."/>
            <person name="Lu D."/>
            <person name="Skrede I."/>
            <person name="Drula E."/>
            <person name="Henrissat B."/>
            <person name="Morin E."/>
            <person name="Kohler A."/>
            <person name="Barry K."/>
            <person name="LaButti K."/>
            <person name="Morin E."/>
            <person name="Salamov A."/>
            <person name="Lipzen A."/>
            <person name="Mereny Z."/>
            <person name="Hegedus B."/>
            <person name="Baldrian P."/>
            <person name="Stursova M."/>
            <person name="Weitz H."/>
            <person name="Taylor A."/>
            <person name="Grigoriev I.V."/>
            <person name="Nagy L.G."/>
            <person name="Martin F."/>
            <person name="Kauserud H."/>
        </authorList>
    </citation>
    <scope>NUCLEOTIDE SEQUENCE</scope>
    <source>
        <strain evidence="4">CBHHK002</strain>
    </source>
</reference>
<gene>
    <name evidence="4" type="ORF">DFH08DRAFT_1082095</name>
</gene>
<evidence type="ECO:0000313" key="5">
    <source>
        <dbReference type="Proteomes" id="UP001218218"/>
    </source>
</evidence>
<feature type="region of interest" description="Disordered" evidence="1">
    <location>
        <begin position="155"/>
        <end position="210"/>
    </location>
</feature>
<name>A0AAD7EN42_9AGAR</name>
<keyword evidence="5" id="KW-1185">Reference proteome</keyword>
<dbReference type="EMBL" id="JARIHO010000025">
    <property type="protein sequence ID" value="KAJ7342531.1"/>
    <property type="molecule type" value="Genomic_DNA"/>
</dbReference>
<sequence>MWLLLPLPLLFVFRIVSSTQVNHTIDDASPLVTYRAVIDRNLTGFDPSKLNDGTVTFIAATPHDSPTISMNFTGTAIYVFVAYPSGHNISFNSGFAARIDGVPYGGWAVANTAPMANHLAYHNTTMPNGPHNFVMQVLPEWELYFDYAVYTSGDPDPSPSSNSGAPTITTVPSVSPPGAGSDPDPSSTSSSSASMNTSNSLVPMNTSSSVPMNTSISSVAAASMARKFPVGAVVGAVIGGALLLAALLCTLFLLRRRDRLKQEAYPFVQAKMYKSRPGDKEIVPSSINPFLLQSPSPSQVTEKVPLSLDIPNAPRMSMGDTGTALTPLSAASHPSSALLQIRVAEETLEEMRRLRASMQRLETGMPEARDGGPAPIVLRPPPYGMSGTI</sequence>
<proteinExistence type="predicted"/>